<comment type="caution">
    <text evidence="2">The sequence shown here is derived from an EMBL/GenBank/DDBJ whole genome shotgun (WGS) entry which is preliminary data.</text>
</comment>
<gene>
    <name evidence="2" type="ORF">HINF_LOCUS33016</name>
    <name evidence="3" type="ORF">HINF_LOCUS58017</name>
</gene>
<name>A0AA86UAW0_9EUKA</name>
<sequence length="197" mass="23311">MNFAPIVLTYEPRTQMQQQQQFTPSNPRPLSVKRIYSQTPQLFQNKFFLLTSPSSPPSSSSYRPQAHLKSTTDLNPGPTPPFKQQRKRTRRTRFKRNSRGQKGRQKQRRRPKNSSTNGRKSTGTSSTRNPKRVSCEHLEFNIQFLFSFQLSKQINNILNQYLQRQLFIQCRYLYNYIFIRRLASPKIPISLMLFKIH</sequence>
<reference evidence="3 4" key="2">
    <citation type="submission" date="2024-07" db="EMBL/GenBank/DDBJ databases">
        <authorList>
            <person name="Akdeniz Z."/>
        </authorList>
    </citation>
    <scope>NUCLEOTIDE SEQUENCE [LARGE SCALE GENOMIC DNA]</scope>
</reference>
<reference evidence="2" key="1">
    <citation type="submission" date="2023-06" db="EMBL/GenBank/DDBJ databases">
        <authorList>
            <person name="Kurt Z."/>
        </authorList>
    </citation>
    <scope>NUCLEOTIDE SEQUENCE</scope>
</reference>
<dbReference type="AlphaFoldDB" id="A0AA86UAW0"/>
<proteinExistence type="predicted"/>
<protein>
    <submittedName>
        <fullName evidence="3">Hypothetical_protein</fullName>
    </submittedName>
</protein>
<organism evidence="2">
    <name type="scientific">Hexamita inflata</name>
    <dbReference type="NCBI Taxonomy" id="28002"/>
    <lineage>
        <taxon>Eukaryota</taxon>
        <taxon>Metamonada</taxon>
        <taxon>Diplomonadida</taxon>
        <taxon>Hexamitidae</taxon>
        <taxon>Hexamitinae</taxon>
        <taxon>Hexamita</taxon>
    </lineage>
</organism>
<evidence type="ECO:0000313" key="3">
    <source>
        <dbReference type="EMBL" id="CAL6077094.1"/>
    </source>
</evidence>
<feature type="compositionally biased region" description="Polar residues" evidence="1">
    <location>
        <begin position="113"/>
        <end position="128"/>
    </location>
</feature>
<dbReference type="EMBL" id="CAXDID020000323">
    <property type="protein sequence ID" value="CAL6077094.1"/>
    <property type="molecule type" value="Genomic_DNA"/>
</dbReference>
<evidence type="ECO:0000256" key="1">
    <source>
        <dbReference type="SAM" id="MobiDB-lite"/>
    </source>
</evidence>
<keyword evidence="4" id="KW-1185">Reference proteome</keyword>
<feature type="compositionally biased region" description="Basic residues" evidence="1">
    <location>
        <begin position="84"/>
        <end position="112"/>
    </location>
</feature>
<dbReference type="Proteomes" id="UP001642409">
    <property type="component" value="Unassembled WGS sequence"/>
</dbReference>
<evidence type="ECO:0000313" key="4">
    <source>
        <dbReference type="Proteomes" id="UP001642409"/>
    </source>
</evidence>
<evidence type="ECO:0000313" key="2">
    <source>
        <dbReference type="EMBL" id="CAI9945371.1"/>
    </source>
</evidence>
<feature type="region of interest" description="Disordered" evidence="1">
    <location>
        <begin position="49"/>
        <end position="132"/>
    </location>
</feature>
<dbReference type="EMBL" id="CATOUU010000743">
    <property type="protein sequence ID" value="CAI9945371.1"/>
    <property type="molecule type" value="Genomic_DNA"/>
</dbReference>
<accession>A0AA86UAW0</accession>